<dbReference type="InterPro" id="IPR050563">
    <property type="entry name" value="4-hydroxybenzoyl-CoA_TE"/>
</dbReference>
<dbReference type="PANTHER" id="PTHR31793:SF24">
    <property type="entry name" value="LONG-CHAIN ACYL-COA THIOESTERASE FADM"/>
    <property type="match status" value="1"/>
</dbReference>
<gene>
    <name evidence="1" type="ORF">GCM10023082_40740</name>
</gene>
<dbReference type="CDD" id="cd00586">
    <property type="entry name" value="4HBT"/>
    <property type="match status" value="1"/>
</dbReference>
<dbReference type="Pfam" id="PF13279">
    <property type="entry name" value="4HBT_2"/>
    <property type="match status" value="1"/>
</dbReference>
<reference evidence="2" key="1">
    <citation type="journal article" date="2019" name="Int. J. Syst. Evol. Microbiol.">
        <title>The Global Catalogue of Microorganisms (GCM) 10K type strain sequencing project: providing services to taxonomists for standard genome sequencing and annotation.</title>
        <authorList>
            <consortium name="The Broad Institute Genomics Platform"/>
            <consortium name="The Broad Institute Genome Sequencing Center for Infectious Disease"/>
            <person name="Wu L."/>
            <person name="Ma J."/>
        </authorList>
    </citation>
    <scope>NUCLEOTIDE SEQUENCE [LARGE SCALE GENOMIC DNA]</scope>
    <source>
        <strain evidence="2">JCM 30846</strain>
    </source>
</reference>
<dbReference type="SUPFAM" id="SSF54637">
    <property type="entry name" value="Thioesterase/thiol ester dehydrase-isomerase"/>
    <property type="match status" value="1"/>
</dbReference>
<accession>A0ABP7FGR6</accession>
<evidence type="ECO:0000313" key="1">
    <source>
        <dbReference type="EMBL" id="GAA3739513.1"/>
    </source>
</evidence>
<organism evidence="1 2">
    <name type="scientific">Streptomyces tremellae</name>
    <dbReference type="NCBI Taxonomy" id="1124239"/>
    <lineage>
        <taxon>Bacteria</taxon>
        <taxon>Bacillati</taxon>
        <taxon>Actinomycetota</taxon>
        <taxon>Actinomycetes</taxon>
        <taxon>Kitasatosporales</taxon>
        <taxon>Streptomycetaceae</taxon>
        <taxon>Streptomyces</taxon>
    </lineage>
</organism>
<dbReference type="PANTHER" id="PTHR31793">
    <property type="entry name" value="4-HYDROXYBENZOYL-COA THIOESTERASE FAMILY MEMBER"/>
    <property type="match status" value="1"/>
</dbReference>
<keyword evidence="2" id="KW-1185">Reference proteome</keyword>
<sequence>MSTATDSAQQAADPAFGALVPVEVHFDDLDSFGMLHNARYGVLTERAWISYWQGHGIAFDADWGQMEDGFNVVKEVRITFDRPITRPGRYAVRLRVEHLGTTSLTYGFDVCDPQAGVSYARGSRTVVRLDPGTRRPAPWSDRARALAERLRELAA</sequence>
<dbReference type="Proteomes" id="UP001499884">
    <property type="component" value="Unassembled WGS sequence"/>
</dbReference>
<comment type="caution">
    <text evidence="1">The sequence shown here is derived from an EMBL/GenBank/DDBJ whole genome shotgun (WGS) entry which is preliminary data.</text>
</comment>
<name>A0ABP7FGR6_9ACTN</name>
<protein>
    <submittedName>
        <fullName evidence="1">Hotdog domain-containing protein</fullName>
    </submittedName>
</protein>
<dbReference type="EMBL" id="BAABEP010000030">
    <property type="protein sequence ID" value="GAA3739513.1"/>
    <property type="molecule type" value="Genomic_DNA"/>
</dbReference>
<evidence type="ECO:0000313" key="2">
    <source>
        <dbReference type="Proteomes" id="UP001499884"/>
    </source>
</evidence>
<dbReference type="Gene3D" id="3.10.129.10">
    <property type="entry name" value="Hotdog Thioesterase"/>
    <property type="match status" value="1"/>
</dbReference>
<proteinExistence type="predicted"/>
<dbReference type="RefSeq" id="WP_345649364.1">
    <property type="nucleotide sequence ID" value="NZ_BAABEP010000030.1"/>
</dbReference>
<dbReference type="InterPro" id="IPR029069">
    <property type="entry name" value="HotDog_dom_sf"/>
</dbReference>